<comment type="subcellular location">
    <subcellularLocation>
        <location evidence="1">Nucleus</location>
    </subcellularLocation>
</comment>
<dbReference type="GO" id="GO:0000796">
    <property type="term" value="C:condensin complex"/>
    <property type="evidence" value="ECO:0007669"/>
    <property type="project" value="TreeGrafter"/>
</dbReference>
<dbReference type="InterPro" id="IPR031739">
    <property type="entry name" value="Ncaph2"/>
</dbReference>
<dbReference type="GO" id="GO:0003682">
    <property type="term" value="F:chromatin binding"/>
    <property type="evidence" value="ECO:0007669"/>
    <property type="project" value="TreeGrafter"/>
</dbReference>
<feature type="non-terminal residue" evidence="10">
    <location>
        <position position="1"/>
    </location>
</feature>
<proteinExistence type="inferred from homology"/>
<evidence type="ECO:0000256" key="7">
    <source>
        <dbReference type="SAM" id="MobiDB-lite"/>
    </source>
</evidence>
<sequence length="807" mass="91564">DGDAIQPQECPIYFPAVNNKELGGVKNRLGVTGSPWRWIQSYLEGWSYQVSRRISACWTDIVSWMTAHHLKLNPSKTELLFIPVDASDAKIKPQKATGCDNVDNILAIVPIQVKAKKGKVMTKCISQRNCSEQPAVTGAGSNQHARVMADIQAMFHQAKVPEEDADLLQFIWWPSGDMSQDLEEYDHTSIWRNIFSQQCQFCSSTHRFNMNSAEARFAHLLQPIRDLTKNWDVDLASQLGEYLEELDQMTISFDGGKTMMNFAEAALLIQGSTCIYGRKVELLHNLVFQTLDCISNKTRRRDKQGSVQADGVTDNLAPHDERDDFEFDLMEEEPNIQNLNMRSDPSGCIVHYIIVFLQPVKIVRLPPESLIAAEAQEKQKYPLLSLKGEVLGSCKDFRINNFTLDTLGIIRLGLNSFQKEAPAWCPGDMMEFIAGGAGDVNGEDNDGGSGAEELPPLMDNGVEMELEPEEHIRRHQATGEKRMLRPRPTVQPVAEQPKQLQQTVDPWKWLDPYENIGEDKPLKTGKCCNVPAGLEESGKRKRKATSKLQDFWGWCTSAYENTERKLKNGPFHPEFNYIYLSKMSQQMKARKRVLTKTGVYISDEVLKRTYLEPEKQEDQDEVARHPDLDGEDYSDHENENLFEDHLSGNVIGDQDPIFNDSQMGRISYEDLVKKSVELFLANSQKYAQETALSRRVREWEDEINPLLLAQEDCVAFDIHDYGDRIVHALSTVGVKRSFASLVKGMENTEACRYMLASLQLANDYTVEIEKTTGLEESVDTMELTLLSKQRAHERLKTYNAPSDHDLP</sequence>
<dbReference type="Proteomes" id="UP001239994">
    <property type="component" value="Unassembled WGS sequence"/>
</dbReference>
<feature type="domain" description="Condensin-2 complex subunit H2 C-terminal" evidence="9">
    <location>
        <begin position="667"/>
        <end position="795"/>
    </location>
</feature>
<keyword evidence="5" id="KW-0539">Nucleus</keyword>
<dbReference type="PANTHER" id="PTHR14324">
    <property type="entry name" value="CONDENSIN-2 COMPLEX SUBUNIT H2"/>
    <property type="match status" value="1"/>
</dbReference>
<organism evidence="10 11">
    <name type="scientific">Electrophorus voltai</name>
    <dbReference type="NCBI Taxonomy" id="2609070"/>
    <lineage>
        <taxon>Eukaryota</taxon>
        <taxon>Metazoa</taxon>
        <taxon>Chordata</taxon>
        <taxon>Craniata</taxon>
        <taxon>Vertebrata</taxon>
        <taxon>Euteleostomi</taxon>
        <taxon>Actinopterygii</taxon>
        <taxon>Neopterygii</taxon>
        <taxon>Teleostei</taxon>
        <taxon>Ostariophysi</taxon>
        <taxon>Gymnotiformes</taxon>
        <taxon>Gymnotoidei</taxon>
        <taxon>Gymnotidae</taxon>
        <taxon>Electrophorus</taxon>
    </lineage>
</organism>
<evidence type="ECO:0000313" key="11">
    <source>
        <dbReference type="Proteomes" id="UP001239994"/>
    </source>
</evidence>
<comment type="similarity">
    <text evidence="2">Belongs to the CND2 H2 (condensin-2 subunit 2) family.</text>
</comment>
<keyword evidence="4" id="KW-0226">DNA condensation</keyword>
<feature type="region of interest" description="Disordered" evidence="7">
    <location>
        <begin position="611"/>
        <end position="636"/>
    </location>
</feature>
<evidence type="ECO:0000259" key="9">
    <source>
        <dbReference type="Pfam" id="PF16858"/>
    </source>
</evidence>
<evidence type="ECO:0000256" key="2">
    <source>
        <dbReference type="ARBA" id="ARBA00007844"/>
    </source>
</evidence>
<dbReference type="Pfam" id="PF06278">
    <property type="entry name" value="CNDH2_N"/>
    <property type="match status" value="1"/>
</dbReference>
<keyword evidence="11" id="KW-1185">Reference proteome</keyword>
<evidence type="ECO:0000256" key="6">
    <source>
        <dbReference type="ARBA" id="ARBA00030479"/>
    </source>
</evidence>
<evidence type="ECO:0000259" key="8">
    <source>
        <dbReference type="Pfam" id="PF06278"/>
    </source>
</evidence>
<dbReference type="EMBL" id="JAROKS010000022">
    <property type="protein sequence ID" value="KAK1789530.1"/>
    <property type="molecule type" value="Genomic_DNA"/>
</dbReference>
<evidence type="ECO:0000256" key="1">
    <source>
        <dbReference type="ARBA" id="ARBA00004123"/>
    </source>
</evidence>
<dbReference type="InterPro" id="IPR009378">
    <property type="entry name" value="H2_N"/>
</dbReference>
<dbReference type="AlphaFoldDB" id="A0AAD8Z1E3"/>
<gene>
    <name evidence="10" type="ORF">P4O66_015451</name>
</gene>
<dbReference type="InterPro" id="IPR031737">
    <property type="entry name" value="CNDH2_C"/>
</dbReference>
<dbReference type="GO" id="GO:0051306">
    <property type="term" value="P:mitotic sister chromatid separation"/>
    <property type="evidence" value="ECO:0007669"/>
    <property type="project" value="TreeGrafter"/>
</dbReference>
<name>A0AAD8Z1E3_9TELE</name>
<reference evidence="10" key="1">
    <citation type="submission" date="2023-03" db="EMBL/GenBank/DDBJ databases">
        <title>Electrophorus voltai genome.</title>
        <authorList>
            <person name="Bian C."/>
        </authorList>
    </citation>
    <scope>NUCLEOTIDE SEQUENCE</scope>
    <source>
        <strain evidence="10">CB-2022</strain>
        <tissue evidence="10">Muscle</tissue>
    </source>
</reference>
<feature type="domain" description="Condensin II complex subunit H2 N-terminal" evidence="8">
    <location>
        <begin position="216"/>
        <end position="325"/>
    </location>
</feature>
<dbReference type="GO" id="GO:0010032">
    <property type="term" value="P:meiotic chromosome condensation"/>
    <property type="evidence" value="ECO:0007669"/>
    <property type="project" value="TreeGrafter"/>
</dbReference>
<dbReference type="GO" id="GO:0005634">
    <property type="term" value="C:nucleus"/>
    <property type="evidence" value="ECO:0007669"/>
    <property type="project" value="UniProtKB-SubCell"/>
</dbReference>
<evidence type="ECO:0000256" key="5">
    <source>
        <dbReference type="ARBA" id="ARBA00023242"/>
    </source>
</evidence>
<evidence type="ECO:0000256" key="4">
    <source>
        <dbReference type="ARBA" id="ARBA00023067"/>
    </source>
</evidence>
<comment type="caution">
    <text evidence="10">The sequence shown here is derived from an EMBL/GenBank/DDBJ whole genome shotgun (WGS) entry which is preliminary data.</text>
</comment>
<dbReference type="Pfam" id="PF16858">
    <property type="entry name" value="CNDH2_C"/>
    <property type="match status" value="1"/>
</dbReference>
<dbReference type="PANTHER" id="PTHR14324:SF3">
    <property type="entry name" value="CONDENSIN-2 COMPLEX SUBUNIT H2"/>
    <property type="match status" value="1"/>
</dbReference>
<evidence type="ECO:0000256" key="3">
    <source>
        <dbReference type="ARBA" id="ARBA00016903"/>
    </source>
</evidence>
<accession>A0AAD8Z1E3</accession>
<protein>
    <recommendedName>
        <fullName evidence="3">Condensin-2 complex subunit H2</fullName>
    </recommendedName>
    <alternativeName>
        <fullName evidence="6">Non-SMC condensin II complex subunit H2</fullName>
    </alternativeName>
</protein>
<evidence type="ECO:0000313" key="10">
    <source>
        <dbReference type="EMBL" id="KAK1789530.1"/>
    </source>
</evidence>